<keyword evidence="2" id="KW-1185">Reference proteome</keyword>
<sequence>MHSDELITKKDALSRLQISRSTFDRRKLQCLASPYKDAVVKNGGRVYIQWQRWTQFMAWLSDKEFKEKYGI</sequence>
<gene>
    <name evidence="1" type="ORF">EJK17_11075</name>
</gene>
<proteinExistence type="predicted"/>
<accession>A0A437SSI1</accession>
<comment type="caution">
    <text evidence="1">The sequence shown here is derived from an EMBL/GenBank/DDBJ whole genome shotgun (WGS) entry which is preliminary data.</text>
</comment>
<evidence type="ECO:0008006" key="3">
    <source>
        <dbReference type="Google" id="ProtNLM"/>
    </source>
</evidence>
<organism evidence="1 2">
    <name type="scientific">Lactobacillus xujianguonis</name>
    <dbReference type="NCBI Taxonomy" id="2495899"/>
    <lineage>
        <taxon>Bacteria</taxon>
        <taxon>Bacillati</taxon>
        <taxon>Bacillota</taxon>
        <taxon>Bacilli</taxon>
        <taxon>Lactobacillales</taxon>
        <taxon>Lactobacillaceae</taxon>
        <taxon>Lactobacillus</taxon>
    </lineage>
</organism>
<reference evidence="1 2" key="1">
    <citation type="submission" date="2018-12" db="EMBL/GenBank/DDBJ databases">
        <authorList>
            <person name="Meng J."/>
        </authorList>
    </citation>
    <scope>NUCLEOTIDE SEQUENCE [LARGE SCALE GENOMIC DNA]</scope>
    <source>
        <strain evidence="1 2">HT111-2</strain>
    </source>
</reference>
<protein>
    <recommendedName>
        <fullName evidence="3">DNA-binding protein</fullName>
    </recommendedName>
</protein>
<dbReference type="EMBL" id="RXIA01000061">
    <property type="protein sequence ID" value="RVU69812.1"/>
    <property type="molecule type" value="Genomic_DNA"/>
</dbReference>
<dbReference type="AlphaFoldDB" id="A0A437SSI1"/>
<name>A0A437SSI1_9LACO</name>
<dbReference type="Proteomes" id="UP000288291">
    <property type="component" value="Unassembled WGS sequence"/>
</dbReference>
<evidence type="ECO:0000313" key="1">
    <source>
        <dbReference type="EMBL" id="RVU69812.1"/>
    </source>
</evidence>
<dbReference type="RefSeq" id="WP_103662668.1">
    <property type="nucleotide sequence ID" value="NZ_ML136928.1"/>
</dbReference>
<evidence type="ECO:0000313" key="2">
    <source>
        <dbReference type="Proteomes" id="UP000288291"/>
    </source>
</evidence>